<dbReference type="Proteomes" id="UP000887574">
    <property type="component" value="Unplaced"/>
</dbReference>
<dbReference type="GO" id="GO:0010142">
    <property type="term" value="P:farnesyl diphosphate biosynthetic process, mevalonate pathway"/>
    <property type="evidence" value="ECO:0007669"/>
    <property type="project" value="InterPro"/>
</dbReference>
<keyword evidence="1" id="KW-0808">Transferase</keyword>
<dbReference type="Gene3D" id="3.40.47.10">
    <property type="match status" value="1"/>
</dbReference>
<accession>A0A915E9N5</accession>
<feature type="domain" description="Hydroxymethylglutaryl-coenzyme A synthase C-terminal" evidence="2">
    <location>
        <begin position="18"/>
        <end position="293"/>
    </location>
</feature>
<evidence type="ECO:0000259" key="2">
    <source>
        <dbReference type="Pfam" id="PF08540"/>
    </source>
</evidence>
<dbReference type="InterPro" id="IPR013746">
    <property type="entry name" value="HMG_CoA_synt_C_dom"/>
</dbReference>
<dbReference type="Pfam" id="PF08540">
    <property type="entry name" value="HMG_CoA_synt_C"/>
    <property type="match status" value="1"/>
</dbReference>
<dbReference type="GO" id="GO:0006084">
    <property type="term" value="P:acetyl-CoA metabolic process"/>
    <property type="evidence" value="ECO:0007669"/>
    <property type="project" value="InterPro"/>
</dbReference>
<protein>
    <submittedName>
        <fullName evidence="4">Hydroxymethylglutaryl-coenzyme A synthase C-terminal domain-containing protein</fullName>
    </submittedName>
</protein>
<proteinExistence type="predicted"/>
<keyword evidence="3" id="KW-1185">Reference proteome</keyword>
<dbReference type="PANTHER" id="PTHR43323">
    <property type="entry name" value="3-HYDROXY-3-METHYLGLUTARYL COENZYME A SYNTHASE"/>
    <property type="match status" value="1"/>
</dbReference>
<dbReference type="WBParaSite" id="jg3018">
    <property type="protein sequence ID" value="jg3018"/>
    <property type="gene ID" value="jg3018"/>
</dbReference>
<reference evidence="4" key="1">
    <citation type="submission" date="2022-11" db="UniProtKB">
        <authorList>
            <consortium name="WormBaseParasite"/>
        </authorList>
    </citation>
    <scope>IDENTIFICATION</scope>
</reference>
<sequence>MHWWAGAIAFLIGPKAPLVLERGLRGVFARNVYDFYKPIGGQSTEYALVNGQNSVELYLSAVDSTYEVYRQKCHKILGQNRCVADFYSVLFHSPFTKLVQKAFGRLVFRDFERNETYTKHWNRTKEVSMEETLSREFSTAAMQFSQPLMEHKLNAHLEFNKRLGNMYTPSVYAQLINLIYNNPTVDALNNQKVLVFSYGSGCIAAMYSLKIDTSSAYQQHSYLQMVGSAQRAHRRLHQRVKQSPRQFAQALMNRQALIAIKGAYTPISSAKQTYFPGAYYLREIDEKACRSYGKVEK</sequence>
<dbReference type="AlphaFoldDB" id="A0A915E9N5"/>
<evidence type="ECO:0000256" key="1">
    <source>
        <dbReference type="ARBA" id="ARBA00022679"/>
    </source>
</evidence>
<dbReference type="PANTHER" id="PTHR43323:SF2">
    <property type="entry name" value="HYDROXYMETHYLGLUTARYL-COA SYNTHASE"/>
    <property type="match status" value="1"/>
</dbReference>
<name>A0A915E9N5_9BILA</name>
<evidence type="ECO:0000313" key="4">
    <source>
        <dbReference type="WBParaSite" id="jg3018"/>
    </source>
</evidence>
<dbReference type="InterPro" id="IPR016039">
    <property type="entry name" value="Thiolase-like"/>
</dbReference>
<organism evidence="3 4">
    <name type="scientific">Ditylenchus dipsaci</name>
    <dbReference type="NCBI Taxonomy" id="166011"/>
    <lineage>
        <taxon>Eukaryota</taxon>
        <taxon>Metazoa</taxon>
        <taxon>Ecdysozoa</taxon>
        <taxon>Nematoda</taxon>
        <taxon>Chromadorea</taxon>
        <taxon>Rhabditida</taxon>
        <taxon>Tylenchina</taxon>
        <taxon>Tylenchomorpha</taxon>
        <taxon>Sphaerularioidea</taxon>
        <taxon>Anguinidae</taxon>
        <taxon>Anguininae</taxon>
        <taxon>Ditylenchus</taxon>
    </lineage>
</organism>
<evidence type="ECO:0000313" key="3">
    <source>
        <dbReference type="Proteomes" id="UP000887574"/>
    </source>
</evidence>
<dbReference type="SUPFAM" id="SSF53901">
    <property type="entry name" value="Thiolase-like"/>
    <property type="match status" value="1"/>
</dbReference>
<dbReference type="GO" id="GO:0004421">
    <property type="term" value="F:hydroxymethylglutaryl-CoA synthase activity"/>
    <property type="evidence" value="ECO:0007669"/>
    <property type="project" value="InterPro"/>
</dbReference>